<keyword evidence="2" id="KW-1185">Reference proteome</keyword>
<dbReference type="Proteomes" id="UP001054837">
    <property type="component" value="Unassembled WGS sequence"/>
</dbReference>
<comment type="caution">
    <text evidence="1">The sequence shown here is derived from an EMBL/GenBank/DDBJ whole genome shotgun (WGS) entry which is preliminary data.</text>
</comment>
<reference evidence="1 2" key="1">
    <citation type="submission" date="2021-06" db="EMBL/GenBank/DDBJ databases">
        <title>Caerostris darwini draft genome.</title>
        <authorList>
            <person name="Kono N."/>
            <person name="Arakawa K."/>
        </authorList>
    </citation>
    <scope>NUCLEOTIDE SEQUENCE [LARGE SCALE GENOMIC DNA]</scope>
</reference>
<evidence type="ECO:0000313" key="1">
    <source>
        <dbReference type="EMBL" id="GIX93126.1"/>
    </source>
</evidence>
<proteinExistence type="predicted"/>
<dbReference type="AlphaFoldDB" id="A0AAV4PAE8"/>
<name>A0AAV4PAE8_9ARAC</name>
<protein>
    <submittedName>
        <fullName evidence="1">Uncharacterized protein</fullName>
    </submittedName>
</protein>
<accession>A0AAV4PAE8</accession>
<dbReference type="EMBL" id="BPLQ01002459">
    <property type="protein sequence ID" value="GIX93126.1"/>
    <property type="molecule type" value="Genomic_DNA"/>
</dbReference>
<sequence>MIALGYDCLFATNIDLLLLEELQGTLRIIQQACLALQESYKQDLSLLSEFQIRLPRLGNTKRYSLVHSGTSRRILLTRFFFASRDSIPASLVKKPKGATWPL</sequence>
<gene>
    <name evidence="1" type="ORF">CDAR_228821</name>
</gene>
<organism evidence="1 2">
    <name type="scientific">Caerostris darwini</name>
    <dbReference type="NCBI Taxonomy" id="1538125"/>
    <lineage>
        <taxon>Eukaryota</taxon>
        <taxon>Metazoa</taxon>
        <taxon>Ecdysozoa</taxon>
        <taxon>Arthropoda</taxon>
        <taxon>Chelicerata</taxon>
        <taxon>Arachnida</taxon>
        <taxon>Araneae</taxon>
        <taxon>Araneomorphae</taxon>
        <taxon>Entelegynae</taxon>
        <taxon>Araneoidea</taxon>
        <taxon>Araneidae</taxon>
        <taxon>Caerostris</taxon>
    </lineage>
</organism>
<evidence type="ECO:0000313" key="2">
    <source>
        <dbReference type="Proteomes" id="UP001054837"/>
    </source>
</evidence>